<evidence type="ECO:0000256" key="1">
    <source>
        <dbReference type="ARBA" id="ARBA00004660"/>
    </source>
</evidence>
<dbReference type="InterPro" id="IPR004276">
    <property type="entry name" value="GlycoTrans_28_N"/>
</dbReference>
<evidence type="ECO:0000313" key="6">
    <source>
        <dbReference type="EMBL" id="MFD1233664.1"/>
    </source>
</evidence>
<dbReference type="Gene3D" id="3.40.50.2000">
    <property type="entry name" value="Glycogen Phosphorylase B"/>
    <property type="match status" value="2"/>
</dbReference>
<organism evidence="6 7">
    <name type="scientific">Pseudonocardia benzenivorans</name>
    <dbReference type="NCBI Taxonomy" id="228005"/>
    <lineage>
        <taxon>Bacteria</taxon>
        <taxon>Bacillati</taxon>
        <taxon>Actinomycetota</taxon>
        <taxon>Actinomycetes</taxon>
        <taxon>Pseudonocardiales</taxon>
        <taxon>Pseudonocardiaceae</taxon>
        <taxon>Pseudonocardia</taxon>
    </lineage>
</organism>
<comment type="caution">
    <text evidence="6">The sequence shown here is derived from an EMBL/GenBank/DDBJ whole genome shotgun (WGS) entry which is preliminary data.</text>
</comment>
<dbReference type="SUPFAM" id="SSF53756">
    <property type="entry name" value="UDP-Glycosyltransferase/glycogen phosphorylase"/>
    <property type="match status" value="1"/>
</dbReference>
<gene>
    <name evidence="6" type="ORF">ACFQ34_10250</name>
</gene>
<feature type="compositionally biased region" description="Pro residues" evidence="3">
    <location>
        <begin position="186"/>
        <end position="200"/>
    </location>
</feature>
<evidence type="ECO:0000256" key="3">
    <source>
        <dbReference type="SAM" id="MobiDB-lite"/>
    </source>
</evidence>
<evidence type="ECO:0000259" key="4">
    <source>
        <dbReference type="Pfam" id="PF03033"/>
    </source>
</evidence>
<feature type="domain" description="Glycosyltransferase family 28 N-terminal" evidence="4">
    <location>
        <begin position="3"/>
        <end position="141"/>
    </location>
</feature>
<proteinExistence type="predicted"/>
<dbReference type="PANTHER" id="PTHR48050:SF13">
    <property type="entry name" value="STEROL 3-BETA-GLUCOSYLTRANSFERASE UGT80A2"/>
    <property type="match status" value="1"/>
</dbReference>
<dbReference type="InterPro" id="IPR050426">
    <property type="entry name" value="Glycosyltransferase_28"/>
</dbReference>
<dbReference type="Pfam" id="PF03033">
    <property type="entry name" value="Glyco_transf_28"/>
    <property type="match status" value="1"/>
</dbReference>
<dbReference type="InterPro" id="IPR010610">
    <property type="entry name" value="EryCIII-like_C"/>
</dbReference>
<name>A0ABW3VEV4_9PSEU</name>
<dbReference type="Pfam" id="PF06722">
    <property type="entry name" value="EryCIII-like_C"/>
    <property type="match status" value="1"/>
</dbReference>
<dbReference type="Proteomes" id="UP001597182">
    <property type="component" value="Unassembled WGS sequence"/>
</dbReference>
<feature type="domain" description="Erythromycin biosynthesis protein CIII-like C-terminal" evidence="5">
    <location>
        <begin position="300"/>
        <end position="389"/>
    </location>
</feature>
<keyword evidence="2" id="KW-0045">Antibiotic biosynthesis</keyword>
<dbReference type="RefSeq" id="WP_379652899.1">
    <property type="nucleotide sequence ID" value="NZ_JBHTMB010000078.1"/>
</dbReference>
<dbReference type="InterPro" id="IPR002213">
    <property type="entry name" value="UDP_glucos_trans"/>
</dbReference>
<feature type="region of interest" description="Disordered" evidence="3">
    <location>
        <begin position="181"/>
        <end position="200"/>
    </location>
</feature>
<evidence type="ECO:0000256" key="2">
    <source>
        <dbReference type="ARBA" id="ARBA00023194"/>
    </source>
</evidence>
<accession>A0ABW3VEV4</accession>
<keyword evidence="7" id="KW-1185">Reference proteome</keyword>
<dbReference type="CDD" id="cd03784">
    <property type="entry name" value="GT1_Gtf-like"/>
    <property type="match status" value="1"/>
</dbReference>
<evidence type="ECO:0000313" key="7">
    <source>
        <dbReference type="Proteomes" id="UP001597182"/>
    </source>
</evidence>
<reference evidence="7" key="1">
    <citation type="journal article" date="2019" name="Int. J. Syst. Evol. Microbiol.">
        <title>The Global Catalogue of Microorganisms (GCM) 10K type strain sequencing project: providing services to taxonomists for standard genome sequencing and annotation.</title>
        <authorList>
            <consortium name="The Broad Institute Genomics Platform"/>
            <consortium name="The Broad Institute Genome Sequencing Center for Infectious Disease"/>
            <person name="Wu L."/>
            <person name="Ma J."/>
        </authorList>
    </citation>
    <scope>NUCLEOTIDE SEQUENCE [LARGE SCALE GENOMIC DNA]</scope>
    <source>
        <strain evidence="7">CCUG 49018</strain>
    </source>
</reference>
<dbReference type="PANTHER" id="PTHR48050">
    <property type="entry name" value="STEROL 3-BETA-GLUCOSYLTRANSFERASE"/>
    <property type="match status" value="1"/>
</dbReference>
<feature type="non-terminal residue" evidence="6">
    <location>
        <position position="392"/>
    </location>
</feature>
<dbReference type="EMBL" id="JBHTMB010000078">
    <property type="protein sequence ID" value="MFD1233664.1"/>
    <property type="molecule type" value="Genomic_DNA"/>
</dbReference>
<evidence type="ECO:0000259" key="5">
    <source>
        <dbReference type="Pfam" id="PF06722"/>
    </source>
</evidence>
<protein>
    <submittedName>
        <fullName evidence="6">Glycosyltransferase</fullName>
    </submittedName>
</protein>
<sequence length="392" mass="40952">MRITLLAVGSRGDVEPFVVLGVRLRRAGHGVRFATHDEFASTVGAAGLEFATLPGNPRAVLASPEGKRMLATRNPVALTRRMAAIVGPALDEAYPAAVDACRDADLVVYATLAAIGPNVADLYGVPAVAAHLQPQTPTRAFGPTGSPGVRDVPAALRHATWALADRLLWKAFLPTIAAQRRAQGSPPLPPGPPSHWPPGTRPPTLYGFSRVVVPVPPDWPPDVHVTGYWIAPPDPHHVPPRELAAFLDAGPAPVYIGFGSMPDRDAGQLVDIALAAARRARTRMVLAAGWAGLAPGHPSDDVLVVGDVPHRWLFERVAAVVHHGGAGTTAAGLRAGRPSVVVPFFSDQFFWGRRVAALGAGPPPIAREKLTAAALTEALRAALQPGPAAAAA</sequence>
<comment type="pathway">
    <text evidence="1">Antibiotic biosynthesis; vancomycin biosynthesis.</text>
</comment>